<dbReference type="GO" id="GO:0003723">
    <property type="term" value="F:RNA binding"/>
    <property type="evidence" value="ECO:0007669"/>
    <property type="project" value="InterPro"/>
</dbReference>
<dbReference type="SMART" id="SM00360">
    <property type="entry name" value="RRM"/>
    <property type="match status" value="1"/>
</dbReference>
<dbReference type="InterPro" id="IPR038475">
    <property type="entry name" value="RecG_C_sf"/>
</dbReference>
<dbReference type="InterPro" id="IPR007421">
    <property type="entry name" value="Schlafen_AlbA_2_dom"/>
</dbReference>
<dbReference type="PROSITE" id="PS50102">
    <property type="entry name" value="RRM"/>
    <property type="match status" value="1"/>
</dbReference>
<keyword evidence="2" id="KW-0378">Hydrolase</keyword>
<dbReference type="RefSeq" id="WP_090987157.1">
    <property type="nucleotide sequence ID" value="NZ_FOJM01000019.1"/>
</dbReference>
<dbReference type="Pfam" id="PF13749">
    <property type="entry name" value="HATPase_c_4"/>
    <property type="match status" value="1"/>
</dbReference>
<dbReference type="CDD" id="cd00590">
    <property type="entry name" value="RRM_SF"/>
    <property type="match status" value="1"/>
</dbReference>
<dbReference type="Proteomes" id="UP000198836">
    <property type="component" value="Unassembled WGS sequence"/>
</dbReference>
<dbReference type="InterPro" id="IPR000504">
    <property type="entry name" value="RRM_dom"/>
</dbReference>
<dbReference type="Gene3D" id="3.30.70.330">
    <property type="match status" value="1"/>
</dbReference>
<dbReference type="EMBL" id="FOJM01000019">
    <property type="protein sequence ID" value="SFA58536.1"/>
    <property type="molecule type" value="Genomic_DNA"/>
</dbReference>
<evidence type="ECO:0000259" key="1">
    <source>
        <dbReference type="PROSITE" id="PS50102"/>
    </source>
</evidence>
<dbReference type="InterPro" id="IPR035979">
    <property type="entry name" value="RBD_domain_sf"/>
</dbReference>
<name>A0A1I0U5R2_9SPHI</name>
<feature type="domain" description="RRM" evidence="1">
    <location>
        <begin position="521"/>
        <end position="599"/>
    </location>
</feature>
<protein>
    <submittedName>
        <fullName evidence="2">ATP-dependent DNA helicase RecG</fullName>
    </submittedName>
</protein>
<gene>
    <name evidence="2" type="ORF">SAMN04488511_11995</name>
</gene>
<dbReference type="PANTHER" id="PTHR30595:SF6">
    <property type="entry name" value="SCHLAFEN ALBA-2 DOMAIN-CONTAINING PROTEIN"/>
    <property type="match status" value="1"/>
</dbReference>
<dbReference type="Gene3D" id="3.30.565.60">
    <property type="match status" value="1"/>
</dbReference>
<dbReference type="SUPFAM" id="SSF54928">
    <property type="entry name" value="RNA-binding domain, RBD"/>
    <property type="match status" value="1"/>
</dbReference>
<dbReference type="InterPro" id="IPR012677">
    <property type="entry name" value="Nucleotide-bd_a/b_plait_sf"/>
</dbReference>
<accession>A0A1I0U5R2</accession>
<dbReference type="InterPro" id="IPR038461">
    <property type="entry name" value="Schlafen_AlbA_2_dom_sf"/>
</dbReference>
<keyword evidence="2" id="KW-0067">ATP-binding</keyword>
<dbReference type="Gene3D" id="3.30.950.30">
    <property type="entry name" value="Schlafen, AAA domain"/>
    <property type="match status" value="1"/>
</dbReference>
<organism evidence="2 3">
    <name type="scientific">Pedobacter suwonensis</name>
    <dbReference type="NCBI Taxonomy" id="332999"/>
    <lineage>
        <taxon>Bacteria</taxon>
        <taxon>Pseudomonadati</taxon>
        <taxon>Bacteroidota</taxon>
        <taxon>Sphingobacteriia</taxon>
        <taxon>Sphingobacteriales</taxon>
        <taxon>Sphingobacteriaceae</taxon>
        <taxon>Pedobacter</taxon>
    </lineage>
</organism>
<proteinExistence type="predicted"/>
<keyword evidence="3" id="KW-1185">Reference proteome</keyword>
<sequence length="601" mass="69096">MENILRLTERIEIATEIGESYYREFKSAFEGPPNNKVLRNINEVKYDIAKTLVAFANADGGELFVGIEDDNSVTGLTYKPEKIQEILNSPKDCILKDTPITLKQASLIDYRGLKVAYFSVSKGTEYVHLTAKGECFQRKDRESVPTASEKIVYQREEKISREYDREFVDIAKVTDLDHDLIENVAQRISKIISPEKLLQYLDLAEFDGESLKLRKAALLLFAKKSNRWHPRLQVRIFLVRGTEEKTGKDFNVTEVGEANGNIFQLIESSWDLLRPHLTDTKFSDDALFRTQIMYPELACREALVNAITHRDYSSEGRGIEVKIFNDRLVIENPGELLSSITIEDLKSLSGAHQSRNTYVARVLRETGYIRELGEGIRRIYELMNNNDMVHPEIKSGNKTYSITLFYKHVYTKEEQLWLEGFESLELSREQKTVVRLGVNGRLISAKEIFETVGIVDEKNYRELLESLRKINVLQSVHSQNELQNLRKKYGGSKKAVPRFRIHLPTINSNEDMEEEDRSDYARIYVGNIPYEIKEEELYFALGKFGEVVDVIIPRWSNTGQTKGFCFVEFDKRLSANNALNSTSPILISGKKLRLKEADKLK</sequence>
<keyword evidence="2" id="KW-0347">Helicase</keyword>
<dbReference type="OrthoDB" id="9798855at2"/>
<dbReference type="Pfam" id="PF00076">
    <property type="entry name" value="RRM_1"/>
    <property type="match status" value="1"/>
</dbReference>
<keyword evidence="2" id="KW-0547">Nucleotide-binding</keyword>
<evidence type="ECO:0000313" key="2">
    <source>
        <dbReference type="EMBL" id="SFA58536.1"/>
    </source>
</evidence>
<dbReference type="GO" id="GO:0004386">
    <property type="term" value="F:helicase activity"/>
    <property type="evidence" value="ECO:0007669"/>
    <property type="project" value="UniProtKB-KW"/>
</dbReference>
<reference evidence="3" key="1">
    <citation type="submission" date="2016-10" db="EMBL/GenBank/DDBJ databases">
        <authorList>
            <person name="Varghese N."/>
            <person name="Submissions S."/>
        </authorList>
    </citation>
    <scope>NUCLEOTIDE SEQUENCE [LARGE SCALE GENOMIC DNA]</scope>
    <source>
        <strain evidence="3">DSM 18130</strain>
    </source>
</reference>
<dbReference type="Pfam" id="PF04326">
    <property type="entry name" value="SLFN_AlbA_2"/>
    <property type="match status" value="1"/>
</dbReference>
<dbReference type="STRING" id="332999.SAMN04488511_11995"/>
<evidence type="ECO:0000313" key="3">
    <source>
        <dbReference type="Proteomes" id="UP000198836"/>
    </source>
</evidence>
<dbReference type="AlphaFoldDB" id="A0A1I0U5R2"/>
<dbReference type="PANTHER" id="PTHR30595">
    <property type="entry name" value="GLPR-RELATED TRANSCRIPTIONAL REPRESSOR"/>
    <property type="match status" value="1"/>
</dbReference>